<dbReference type="SUPFAM" id="SSF57302">
    <property type="entry name" value="Snake toxin-like"/>
    <property type="match status" value="2"/>
</dbReference>
<reference evidence="5 6" key="1">
    <citation type="submission" date="2019-06" db="EMBL/GenBank/DDBJ databases">
        <title>A chromosome-scale genome assembly of the striped catfish, Pangasianodon hypophthalmus.</title>
        <authorList>
            <person name="Wen M."/>
            <person name="Zahm M."/>
            <person name="Roques C."/>
            <person name="Cabau C."/>
            <person name="Klopp C."/>
            <person name="Donnadieu C."/>
            <person name="Jouanno E."/>
            <person name="Avarre J.-C."/>
            <person name="Campet M."/>
            <person name="Ha T.T.T."/>
            <person name="Dugue R."/>
            <person name="Lampietro C."/>
            <person name="Louis A."/>
            <person name="Herpin A."/>
            <person name="Echchiki A."/>
            <person name="Berthelot C."/>
            <person name="Parey E."/>
            <person name="Roest-Crollius H."/>
            <person name="Braasch I."/>
            <person name="Postlethwait J."/>
            <person name="Bobe J."/>
            <person name="Montfort J."/>
            <person name="Bouchez O."/>
            <person name="Begum T."/>
            <person name="Schartl M."/>
            <person name="Guiguen Y."/>
        </authorList>
    </citation>
    <scope>NUCLEOTIDE SEQUENCE [LARGE SCALE GENOMIC DNA]</scope>
    <source>
        <strain evidence="5 6">Indonesia</strain>
        <tissue evidence="5">Blood</tissue>
    </source>
</reference>
<evidence type="ECO:0000256" key="3">
    <source>
        <dbReference type="SAM" id="SignalP"/>
    </source>
</evidence>
<feature type="domain" description="UPAR/Ly6" evidence="4">
    <location>
        <begin position="20"/>
        <end position="104"/>
    </location>
</feature>
<dbReference type="EMBL" id="VFJC01000017">
    <property type="protein sequence ID" value="KAB5546704.1"/>
    <property type="molecule type" value="Genomic_DNA"/>
</dbReference>
<evidence type="ECO:0000313" key="6">
    <source>
        <dbReference type="Proteomes" id="UP000327468"/>
    </source>
</evidence>
<comment type="caution">
    <text evidence="5">The sequence shown here is derived from an EMBL/GenBank/DDBJ whole genome shotgun (WGS) entry which is preliminary data.</text>
</comment>
<name>A0A5N5LUV5_PANHP</name>
<feature type="domain" description="UPAR/Ly6" evidence="4">
    <location>
        <begin position="109"/>
        <end position="188"/>
    </location>
</feature>
<proteinExistence type="predicted"/>
<feature type="signal peptide" evidence="3">
    <location>
        <begin position="1"/>
        <end position="19"/>
    </location>
</feature>
<dbReference type="InterPro" id="IPR045860">
    <property type="entry name" value="Snake_toxin-like_sf"/>
</dbReference>
<dbReference type="SMART" id="SM00134">
    <property type="entry name" value="LU"/>
    <property type="match status" value="2"/>
</dbReference>
<keyword evidence="2" id="KW-0964">Secreted</keyword>
<evidence type="ECO:0000256" key="1">
    <source>
        <dbReference type="ARBA" id="ARBA00004613"/>
    </source>
</evidence>
<dbReference type="AlphaFoldDB" id="A0A5N5LUV5"/>
<protein>
    <recommendedName>
        <fullName evidence="4">UPAR/Ly6 domain-containing protein</fullName>
    </recommendedName>
</protein>
<dbReference type="PANTHER" id="PTHR20914:SF9">
    <property type="entry name" value="COILED, ISOFORM A"/>
    <property type="match status" value="1"/>
</dbReference>
<dbReference type="InterPro" id="IPR050918">
    <property type="entry name" value="CNF-like_PLA2_Inhibitor"/>
</dbReference>
<keyword evidence="3" id="KW-0732">Signal</keyword>
<dbReference type="Gene3D" id="2.10.60.10">
    <property type="entry name" value="CD59"/>
    <property type="match status" value="2"/>
</dbReference>
<dbReference type="Proteomes" id="UP000327468">
    <property type="component" value="Chromosome 16"/>
</dbReference>
<accession>A0A5N5LUV5</accession>
<feature type="chain" id="PRO_5024427418" description="UPAR/Ly6 domain-containing protein" evidence="3">
    <location>
        <begin position="20"/>
        <end position="203"/>
    </location>
</feature>
<dbReference type="InterPro" id="IPR016054">
    <property type="entry name" value="LY6_UPA_recep-like"/>
</dbReference>
<evidence type="ECO:0000256" key="2">
    <source>
        <dbReference type="ARBA" id="ARBA00022525"/>
    </source>
</evidence>
<organism evidence="5 6">
    <name type="scientific">Pangasianodon hypophthalmus</name>
    <name type="common">Striped catfish</name>
    <name type="synonym">Helicophagus hypophthalmus</name>
    <dbReference type="NCBI Taxonomy" id="310915"/>
    <lineage>
        <taxon>Eukaryota</taxon>
        <taxon>Metazoa</taxon>
        <taxon>Chordata</taxon>
        <taxon>Craniata</taxon>
        <taxon>Vertebrata</taxon>
        <taxon>Euteleostomi</taxon>
        <taxon>Actinopterygii</taxon>
        <taxon>Neopterygii</taxon>
        <taxon>Teleostei</taxon>
        <taxon>Ostariophysi</taxon>
        <taxon>Siluriformes</taxon>
        <taxon>Pangasiidae</taxon>
        <taxon>Pangasianodon</taxon>
    </lineage>
</organism>
<keyword evidence="6" id="KW-1185">Reference proteome</keyword>
<dbReference type="Pfam" id="PF00021">
    <property type="entry name" value="UPAR_LY6"/>
    <property type="match status" value="2"/>
</dbReference>
<sequence length="203" mass="21428">MSSQVTLLLICMLFSRAMSLKCQQCIATSRTCEEITCVDQCLTMTTSVYTNGVKGADVNIKTCGVPEMCVRGSMNLGMMKIVNNAKCCKTDLCNTETLPALPQQAPNGRMCYTCDANGCSGKMSCEGDEDRCISASVQQGSNSISMKGCVSKSLCAGSASASVPGVGLTSVQCCEGNLCNGAESFTLSFLLMIIPLLSSILFY</sequence>
<dbReference type="PANTHER" id="PTHR20914">
    <property type="entry name" value="LY6/PLAUR DOMAIN-CONTAINING PROTEIN 8"/>
    <property type="match status" value="1"/>
</dbReference>
<evidence type="ECO:0000259" key="4">
    <source>
        <dbReference type="SMART" id="SM00134"/>
    </source>
</evidence>
<gene>
    <name evidence="5" type="ORF">PHYPO_G00075070</name>
</gene>
<evidence type="ECO:0000313" key="5">
    <source>
        <dbReference type="EMBL" id="KAB5546704.1"/>
    </source>
</evidence>
<comment type="subcellular location">
    <subcellularLocation>
        <location evidence="1">Secreted</location>
    </subcellularLocation>
</comment>
<dbReference type="GO" id="GO:0005576">
    <property type="term" value="C:extracellular region"/>
    <property type="evidence" value="ECO:0007669"/>
    <property type="project" value="UniProtKB-SubCell"/>
</dbReference>